<evidence type="ECO:0000256" key="1">
    <source>
        <dbReference type="ARBA" id="ARBA00022729"/>
    </source>
</evidence>
<feature type="compositionally biased region" description="Polar residues" evidence="2">
    <location>
        <begin position="154"/>
        <end position="177"/>
    </location>
</feature>
<evidence type="ECO:0000313" key="5">
    <source>
        <dbReference type="EMBL" id="NEY19814.1"/>
    </source>
</evidence>
<dbReference type="GO" id="GO:0009254">
    <property type="term" value="P:peptidoglycan turnover"/>
    <property type="evidence" value="ECO:0007669"/>
    <property type="project" value="InterPro"/>
</dbReference>
<dbReference type="Gene3D" id="2.40.40.10">
    <property type="entry name" value="RlpA-like domain"/>
    <property type="match status" value="1"/>
</dbReference>
<dbReference type="CDD" id="cd22786">
    <property type="entry name" value="DPBB_YuiC-like"/>
    <property type="match status" value="1"/>
</dbReference>
<dbReference type="PANTHER" id="PTHR39160:SF6">
    <property type="entry name" value="CELL WALL-BINDING PROTEIN YOCH"/>
    <property type="match status" value="1"/>
</dbReference>
<dbReference type="InterPro" id="IPR018392">
    <property type="entry name" value="LysM"/>
</dbReference>
<dbReference type="Proteomes" id="UP000476934">
    <property type="component" value="Unassembled WGS sequence"/>
</dbReference>
<proteinExistence type="predicted"/>
<dbReference type="SMART" id="SM00257">
    <property type="entry name" value="LysM"/>
    <property type="match status" value="2"/>
</dbReference>
<dbReference type="PROSITE" id="PS51782">
    <property type="entry name" value="LYSM"/>
    <property type="match status" value="2"/>
</dbReference>
<feature type="domain" description="LysM" evidence="4">
    <location>
        <begin position="77"/>
        <end position="120"/>
    </location>
</feature>
<keyword evidence="1 3" id="KW-0732">Signal</keyword>
<sequence>MKKAVTAFATVLTLSGVMAANASADTYDVKQGDTLWGISQKYETSINDIKEMNQLSSNMIYPSQKIVVSPNTNSSDSVYIVKAGDTLSDIADQYGVTVDQLKDWNNLQSDVIFPKNKITVNTSSGEAGAVHKAQQVQPTQTKVTVNKPTVEVKSASTQASSETPTQSSSNTSSDQGGKQITVTATAYTADCAGCSGVSATGMNLKNSPNAKVIAVDPNVIPLGSKVYVEGYGTAIAADTGGAIKGNRIDVLVPNNSDAQNWGRKTVTVKVLD</sequence>
<evidence type="ECO:0000313" key="6">
    <source>
        <dbReference type="Proteomes" id="UP000476934"/>
    </source>
</evidence>
<dbReference type="EMBL" id="JAAIWK010000009">
    <property type="protein sequence ID" value="NEY19814.1"/>
    <property type="molecule type" value="Genomic_DNA"/>
</dbReference>
<dbReference type="Pfam" id="PF01476">
    <property type="entry name" value="LysM"/>
    <property type="match status" value="2"/>
</dbReference>
<name>A0A6M0P536_9BACI</name>
<dbReference type="SUPFAM" id="SSF50685">
    <property type="entry name" value="Barwin-like endoglucanases"/>
    <property type="match status" value="1"/>
</dbReference>
<dbReference type="InterPro" id="IPR051933">
    <property type="entry name" value="Resuscitation_pf_RpfB"/>
</dbReference>
<feature type="domain" description="LysM" evidence="4">
    <location>
        <begin position="25"/>
        <end position="68"/>
    </location>
</feature>
<dbReference type="AlphaFoldDB" id="A0A6M0P536"/>
<feature type="signal peptide" evidence="3">
    <location>
        <begin position="1"/>
        <end position="24"/>
    </location>
</feature>
<dbReference type="InterPro" id="IPR036908">
    <property type="entry name" value="RlpA-like_sf"/>
</dbReference>
<gene>
    <name evidence="5" type="ORF">G4D61_07495</name>
</gene>
<evidence type="ECO:0000256" key="3">
    <source>
        <dbReference type="SAM" id="SignalP"/>
    </source>
</evidence>
<dbReference type="CDD" id="cd00118">
    <property type="entry name" value="LysM"/>
    <property type="match status" value="2"/>
</dbReference>
<organism evidence="5 6">
    <name type="scientific">Heyndrickxia ginsengihumi</name>
    <dbReference type="NCBI Taxonomy" id="363870"/>
    <lineage>
        <taxon>Bacteria</taxon>
        <taxon>Bacillati</taxon>
        <taxon>Bacillota</taxon>
        <taxon>Bacilli</taxon>
        <taxon>Bacillales</taxon>
        <taxon>Bacillaceae</taxon>
        <taxon>Heyndrickxia</taxon>
    </lineage>
</organism>
<dbReference type="GO" id="GO:0004553">
    <property type="term" value="F:hydrolase activity, hydrolyzing O-glycosyl compounds"/>
    <property type="evidence" value="ECO:0007669"/>
    <property type="project" value="InterPro"/>
</dbReference>
<feature type="region of interest" description="Disordered" evidence="2">
    <location>
        <begin position="129"/>
        <end position="177"/>
    </location>
</feature>
<reference evidence="5 6" key="1">
    <citation type="submission" date="2020-03" db="EMBL/GenBank/DDBJ databases">
        <title>Bacillus aquiflavi sp. nov., isolated from yellow water of strong flavor Chinese baijiu in Yibin region of China.</title>
        <authorList>
            <person name="Xie J."/>
        </authorList>
    </citation>
    <scope>NUCLEOTIDE SEQUENCE [LARGE SCALE GENOMIC DNA]</scope>
    <source>
        <strain evidence="5 6">Gsoil 114</strain>
    </source>
</reference>
<accession>A0A6M0P536</accession>
<comment type="caution">
    <text evidence="5">The sequence shown here is derived from an EMBL/GenBank/DDBJ whole genome shotgun (WGS) entry which is preliminary data.</text>
</comment>
<dbReference type="PANTHER" id="PTHR39160">
    <property type="entry name" value="CELL WALL-BINDING PROTEIN YOCH"/>
    <property type="match status" value="1"/>
</dbReference>
<evidence type="ECO:0000256" key="2">
    <source>
        <dbReference type="SAM" id="MobiDB-lite"/>
    </source>
</evidence>
<feature type="chain" id="PRO_5026853247" evidence="3">
    <location>
        <begin position="25"/>
        <end position="272"/>
    </location>
</feature>
<evidence type="ECO:0000259" key="4">
    <source>
        <dbReference type="PROSITE" id="PS51782"/>
    </source>
</evidence>
<dbReference type="Gene3D" id="3.10.350.10">
    <property type="entry name" value="LysM domain"/>
    <property type="match status" value="2"/>
</dbReference>
<dbReference type="InterPro" id="IPR010611">
    <property type="entry name" value="3D_dom"/>
</dbReference>
<dbReference type="RefSeq" id="WP_025729377.1">
    <property type="nucleotide sequence ID" value="NZ_JAAIWK010000009.1"/>
</dbReference>
<dbReference type="InterPro" id="IPR036779">
    <property type="entry name" value="LysM_dom_sf"/>
</dbReference>
<protein>
    <submittedName>
        <fullName evidence="5">LysM peptidoglycan-binding domain-containing protein</fullName>
    </submittedName>
</protein>
<feature type="compositionally biased region" description="Low complexity" evidence="2">
    <location>
        <begin position="134"/>
        <end position="145"/>
    </location>
</feature>
<keyword evidence="6" id="KW-1185">Reference proteome</keyword>
<dbReference type="Pfam" id="PF06725">
    <property type="entry name" value="3D"/>
    <property type="match status" value="1"/>
</dbReference>
<dbReference type="GO" id="GO:0019867">
    <property type="term" value="C:outer membrane"/>
    <property type="evidence" value="ECO:0007669"/>
    <property type="project" value="InterPro"/>
</dbReference>
<dbReference type="SUPFAM" id="SSF54106">
    <property type="entry name" value="LysM domain"/>
    <property type="match status" value="2"/>
</dbReference>